<keyword evidence="12 19" id="KW-0547">Nucleotide-binding</keyword>
<gene>
    <name evidence="20" type="primary">cobU</name>
    <name evidence="20" type="ORF">HXX08_02235</name>
    <name evidence="21" type="ORF">OZ401_002367</name>
</gene>
<dbReference type="GO" id="GO:0043752">
    <property type="term" value="F:adenosylcobinamide kinase activity"/>
    <property type="evidence" value="ECO:0007669"/>
    <property type="project" value="UniProtKB-EC"/>
</dbReference>
<evidence type="ECO:0000256" key="3">
    <source>
        <dbReference type="ARBA" id="ARBA00001522"/>
    </source>
</evidence>
<dbReference type="PIRSF" id="PIRSF006135">
    <property type="entry name" value="CobU"/>
    <property type="match status" value="1"/>
</dbReference>
<proteinExistence type="inferred from homology"/>
<dbReference type="InterPro" id="IPR027417">
    <property type="entry name" value="P-loop_NTPase"/>
</dbReference>
<evidence type="ECO:0000256" key="5">
    <source>
        <dbReference type="ARBA" id="ARBA00004692"/>
    </source>
</evidence>
<keyword evidence="14" id="KW-0067">ATP-binding</keyword>
<reference evidence="20 22" key="1">
    <citation type="submission" date="2020-06" db="EMBL/GenBank/DDBJ databases">
        <title>Anoxygenic phototrophic Chloroflexota member uses a Type I reaction center.</title>
        <authorList>
            <person name="Tsuji J.M."/>
            <person name="Shaw N.A."/>
            <person name="Nagashima S."/>
            <person name="Venkiteswaran J."/>
            <person name="Schiff S.L."/>
            <person name="Hanada S."/>
            <person name="Tank M."/>
            <person name="Neufeld J.D."/>
        </authorList>
    </citation>
    <scope>NUCLEOTIDE SEQUENCE [LARGE SCALE GENOMIC DNA]</scope>
    <source>
        <strain evidence="20">L227-S17</strain>
    </source>
</reference>
<dbReference type="PANTHER" id="PTHR34848:SF1">
    <property type="entry name" value="BIFUNCTIONAL ADENOSYLCOBALAMIN BIOSYNTHESIS PROTEIN COBU"/>
    <property type="match status" value="1"/>
</dbReference>
<dbReference type="Gene3D" id="3.40.50.300">
    <property type="entry name" value="P-loop containing nucleotide triphosphate hydrolases"/>
    <property type="match status" value="1"/>
</dbReference>
<feature type="binding site" evidence="19">
    <location>
        <begin position="59"/>
        <end position="62"/>
    </location>
    <ligand>
        <name>GTP</name>
        <dbReference type="ChEBI" id="CHEBI:37565"/>
    </ligand>
</feature>
<name>A0A8T7M2K9_9CHLR</name>
<dbReference type="AlphaFoldDB" id="A0A8T7M2K9"/>
<evidence type="ECO:0000256" key="2">
    <source>
        <dbReference type="ARBA" id="ARBA00000711"/>
    </source>
</evidence>
<evidence type="ECO:0000256" key="9">
    <source>
        <dbReference type="ARBA" id="ARBA00012523"/>
    </source>
</evidence>
<organism evidence="20 22">
    <name type="scientific">Candidatus Chlorohelix allophototropha</name>
    <dbReference type="NCBI Taxonomy" id="3003348"/>
    <lineage>
        <taxon>Bacteria</taxon>
        <taxon>Bacillati</taxon>
        <taxon>Chloroflexota</taxon>
        <taxon>Chloroflexia</taxon>
        <taxon>Candidatus Chloroheliales</taxon>
        <taxon>Candidatus Chloroheliaceae</taxon>
        <taxon>Candidatus Chlorohelix</taxon>
    </lineage>
</organism>
<feature type="binding site" evidence="19">
    <location>
        <position position="92"/>
    </location>
    <ligand>
        <name>GTP</name>
        <dbReference type="ChEBI" id="CHEBI:37565"/>
    </ligand>
</feature>
<evidence type="ECO:0000256" key="16">
    <source>
        <dbReference type="ARBA" id="ARBA00029570"/>
    </source>
</evidence>
<dbReference type="GO" id="GO:0009236">
    <property type="term" value="P:cobalamin biosynthetic process"/>
    <property type="evidence" value="ECO:0007669"/>
    <property type="project" value="UniProtKB-KW"/>
</dbReference>
<comment type="similarity">
    <text evidence="7">Belongs to the CobU/CobP family.</text>
</comment>
<evidence type="ECO:0000313" key="23">
    <source>
        <dbReference type="Proteomes" id="UP001431572"/>
    </source>
</evidence>
<dbReference type="EMBL" id="CP128399">
    <property type="protein sequence ID" value="WJW66563.1"/>
    <property type="molecule type" value="Genomic_DNA"/>
</dbReference>
<sequence>MSKPSKERLISLVLGGARSGKSTFAEKLASSRASNLAVLYVATLEPYDAEMQERVERHRASRPDTWRTLEAPLNLAETVRQGYKGEKLVLLDCLTLWTTNRLMSITPLDKDAAGYVSQIPPEDDLALESTTPTTPVEVTSPDYFAEERAMAQELESLVAWLREQNCGLVMVSNEVGMGLVPPYPLGRAYRDALGRLNQVAANLADEAFFCIAGIPIDLKKLQYNFDEDI</sequence>
<evidence type="ECO:0000256" key="17">
    <source>
        <dbReference type="ARBA" id="ARBA00030571"/>
    </source>
</evidence>
<keyword evidence="11 20" id="KW-0808">Transferase</keyword>
<dbReference type="RefSeq" id="WP_341468452.1">
    <property type="nucleotide sequence ID" value="NZ_CP128399.1"/>
</dbReference>
<evidence type="ECO:0000256" key="6">
    <source>
        <dbReference type="ARBA" id="ARBA00005159"/>
    </source>
</evidence>
<evidence type="ECO:0000313" key="21">
    <source>
        <dbReference type="EMBL" id="WJW66563.1"/>
    </source>
</evidence>
<dbReference type="NCBIfam" id="NF004469">
    <property type="entry name" value="PRK05800.1"/>
    <property type="match status" value="1"/>
</dbReference>
<evidence type="ECO:0000256" key="8">
    <source>
        <dbReference type="ARBA" id="ARBA00012016"/>
    </source>
</evidence>
<dbReference type="InterPro" id="IPR003203">
    <property type="entry name" value="CobU/CobP"/>
</dbReference>
<dbReference type="Proteomes" id="UP001431572">
    <property type="component" value="Chromosome 1"/>
</dbReference>
<comment type="pathway">
    <text evidence="6">Cofactor biosynthesis; adenosylcobalamin biosynthesis; adenosylcobalamin from cob(II)yrinate a,c-diamide: step 5/7.</text>
</comment>
<evidence type="ECO:0000313" key="22">
    <source>
        <dbReference type="Proteomes" id="UP000521676"/>
    </source>
</evidence>
<evidence type="ECO:0000256" key="7">
    <source>
        <dbReference type="ARBA" id="ARBA00007490"/>
    </source>
</evidence>
<evidence type="ECO:0000256" key="14">
    <source>
        <dbReference type="ARBA" id="ARBA00022840"/>
    </source>
</evidence>
<keyword evidence="20" id="KW-0548">Nucleotidyltransferase</keyword>
<dbReference type="GO" id="GO:0005525">
    <property type="term" value="F:GTP binding"/>
    <property type="evidence" value="ECO:0007669"/>
    <property type="project" value="UniProtKB-KW"/>
</dbReference>
<feature type="binding site" evidence="19">
    <location>
        <begin position="15"/>
        <end position="22"/>
    </location>
    <ligand>
        <name>GTP</name>
        <dbReference type="ChEBI" id="CHEBI:37565"/>
    </ligand>
</feature>
<evidence type="ECO:0000256" key="1">
    <source>
        <dbReference type="ARBA" id="ARBA00000312"/>
    </source>
</evidence>
<comment type="catalytic activity">
    <reaction evidence="2">
        <text>adenosylcob(III)inamide phosphate + GTP + H(+) = adenosylcob(III)inamide-GDP + diphosphate</text>
        <dbReference type="Rhea" id="RHEA:22712"/>
        <dbReference type="ChEBI" id="CHEBI:15378"/>
        <dbReference type="ChEBI" id="CHEBI:33019"/>
        <dbReference type="ChEBI" id="CHEBI:37565"/>
        <dbReference type="ChEBI" id="CHEBI:58502"/>
        <dbReference type="ChEBI" id="CHEBI:60487"/>
        <dbReference type="EC" id="2.7.7.62"/>
    </reaction>
</comment>
<dbReference type="GO" id="GO:0005524">
    <property type="term" value="F:ATP binding"/>
    <property type="evidence" value="ECO:0007669"/>
    <property type="project" value="UniProtKB-KW"/>
</dbReference>
<keyword evidence="23" id="KW-1185">Reference proteome</keyword>
<evidence type="ECO:0000256" key="10">
    <source>
        <dbReference type="ARBA" id="ARBA00022573"/>
    </source>
</evidence>
<keyword evidence="15 19" id="KW-0342">GTP-binding</keyword>
<dbReference type="GO" id="GO:0008820">
    <property type="term" value="F:cobinamide phosphate guanylyltransferase activity"/>
    <property type="evidence" value="ECO:0007669"/>
    <property type="project" value="UniProtKB-EC"/>
</dbReference>
<accession>A0A8T7M2K9</accession>
<dbReference type="CDD" id="cd00544">
    <property type="entry name" value="CobU"/>
    <property type="match status" value="1"/>
</dbReference>
<protein>
    <recommendedName>
        <fullName evidence="16">Adenosylcobinamide kinase</fullName>
        <ecNumber evidence="8">2.7.1.156</ecNumber>
        <ecNumber evidence="9">2.7.7.62</ecNumber>
    </recommendedName>
    <alternativeName>
        <fullName evidence="17">Adenosylcobinamide-phosphate guanylyltransferase</fullName>
    </alternativeName>
</protein>
<comment type="pathway">
    <text evidence="5">Cofactor biosynthesis; adenosylcobalamin biosynthesis; adenosylcobalamin from cob(II)yrinate a,c-diamide: step 6/7.</text>
</comment>
<feature type="binding site" evidence="19">
    <location>
        <position position="70"/>
    </location>
    <ligand>
        <name>GTP</name>
        <dbReference type="ChEBI" id="CHEBI:37565"/>
    </ligand>
</feature>
<keyword evidence="13 20" id="KW-0418">Kinase</keyword>
<evidence type="ECO:0000256" key="11">
    <source>
        <dbReference type="ARBA" id="ARBA00022679"/>
    </source>
</evidence>
<comment type="catalytic activity">
    <reaction evidence="3">
        <text>adenosylcob(III)inamide + GTP = adenosylcob(III)inamide phosphate + GDP + H(+)</text>
        <dbReference type="Rhea" id="RHEA:15765"/>
        <dbReference type="ChEBI" id="CHEBI:2480"/>
        <dbReference type="ChEBI" id="CHEBI:15378"/>
        <dbReference type="ChEBI" id="CHEBI:37565"/>
        <dbReference type="ChEBI" id="CHEBI:58189"/>
        <dbReference type="ChEBI" id="CHEBI:58502"/>
        <dbReference type="EC" id="2.7.1.156"/>
    </reaction>
</comment>
<dbReference type="EC" id="2.7.7.62" evidence="9"/>
<reference evidence="21" key="2">
    <citation type="journal article" date="2024" name="Nature">
        <title>Anoxygenic phototroph of the Chloroflexota uses a type I reaction centre.</title>
        <authorList>
            <person name="Tsuji J.M."/>
            <person name="Shaw N.A."/>
            <person name="Nagashima S."/>
            <person name="Venkiteswaran J.J."/>
            <person name="Schiff S.L."/>
            <person name="Watanabe T."/>
            <person name="Fukui M."/>
            <person name="Hanada S."/>
            <person name="Tank M."/>
            <person name="Neufeld J.D."/>
        </authorList>
    </citation>
    <scope>NUCLEOTIDE SEQUENCE</scope>
    <source>
        <strain evidence="21">L227-S17</strain>
    </source>
</reference>
<feature type="active site" description="GMP-histidine intermediate" evidence="18">
    <location>
        <position position="58"/>
    </location>
</feature>
<dbReference type="SUPFAM" id="SSF52540">
    <property type="entry name" value="P-loop containing nucleoside triphosphate hydrolases"/>
    <property type="match status" value="2"/>
</dbReference>
<dbReference type="EMBL" id="JACATZ010000001">
    <property type="protein sequence ID" value="NWJ44675.1"/>
    <property type="molecule type" value="Genomic_DNA"/>
</dbReference>
<dbReference type="PANTHER" id="PTHR34848">
    <property type="match status" value="1"/>
</dbReference>
<evidence type="ECO:0000256" key="18">
    <source>
        <dbReference type="PIRSR" id="PIRSR006135-1"/>
    </source>
</evidence>
<comment type="catalytic activity">
    <reaction evidence="1">
        <text>adenosylcob(III)inamide + ATP = adenosylcob(III)inamide phosphate + ADP + H(+)</text>
        <dbReference type="Rhea" id="RHEA:15769"/>
        <dbReference type="ChEBI" id="CHEBI:2480"/>
        <dbReference type="ChEBI" id="CHEBI:15378"/>
        <dbReference type="ChEBI" id="CHEBI:30616"/>
        <dbReference type="ChEBI" id="CHEBI:58502"/>
        <dbReference type="ChEBI" id="CHEBI:456216"/>
        <dbReference type="EC" id="2.7.1.156"/>
    </reaction>
</comment>
<evidence type="ECO:0000313" key="20">
    <source>
        <dbReference type="EMBL" id="NWJ44675.1"/>
    </source>
</evidence>
<keyword evidence="10" id="KW-0169">Cobalamin biosynthesis</keyword>
<dbReference type="EC" id="2.7.1.156" evidence="8"/>
<evidence type="ECO:0000256" key="15">
    <source>
        <dbReference type="ARBA" id="ARBA00023134"/>
    </source>
</evidence>
<evidence type="ECO:0000256" key="4">
    <source>
        <dbReference type="ARBA" id="ARBA00003889"/>
    </source>
</evidence>
<dbReference type="Pfam" id="PF02283">
    <property type="entry name" value="CobU"/>
    <property type="match status" value="1"/>
</dbReference>
<evidence type="ECO:0000256" key="13">
    <source>
        <dbReference type="ARBA" id="ARBA00022777"/>
    </source>
</evidence>
<comment type="function">
    <text evidence="4">Catalyzes ATP-dependent phosphorylation of adenosylcobinamide and addition of GMP to adenosylcobinamide phosphate.</text>
</comment>
<evidence type="ECO:0000256" key="12">
    <source>
        <dbReference type="ARBA" id="ARBA00022741"/>
    </source>
</evidence>
<dbReference type="Proteomes" id="UP000521676">
    <property type="component" value="Unassembled WGS sequence"/>
</dbReference>
<evidence type="ECO:0000256" key="19">
    <source>
        <dbReference type="PIRSR" id="PIRSR006135-2"/>
    </source>
</evidence>